<dbReference type="PANTHER" id="PTHR47515:SF1">
    <property type="entry name" value="BLR2054 PROTEIN"/>
    <property type="match status" value="1"/>
</dbReference>
<dbReference type="AlphaFoldDB" id="A0A7I9VL08"/>
<dbReference type="Pfam" id="PF13276">
    <property type="entry name" value="HTH_21"/>
    <property type="match status" value="1"/>
</dbReference>
<name>A0A7I9VL08_9BACT</name>
<reference evidence="3" key="1">
    <citation type="journal article" date="2020" name="Appl. Environ. Microbiol.">
        <title>Diazotrophic Anaeromyxobacter Isolates from Soils.</title>
        <authorList>
            <person name="Masuda Y."/>
            <person name="Yamanaka H."/>
            <person name="Xu Z.X."/>
            <person name="Shiratori Y."/>
            <person name="Aono T."/>
            <person name="Amachi S."/>
            <person name="Senoo K."/>
            <person name="Itoh H."/>
        </authorList>
    </citation>
    <scope>NUCLEOTIDE SEQUENCE [LARGE SCALE GENOMIC DNA]</scope>
    <source>
        <strain evidence="3">R267</strain>
    </source>
</reference>
<comment type="caution">
    <text evidence="2">The sequence shown here is derived from an EMBL/GenBank/DDBJ whole genome shotgun (WGS) entry which is preliminary data.</text>
</comment>
<keyword evidence="3" id="KW-1185">Reference proteome</keyword>
<evidence type="ECO:0000313" key="3">
    <source>
        <dbReference type="Proteomes" id="UP000503640"/>
    </source>
</evidence>
<organism evidence="2 3">
    <name type="scientific">Anaeromyxobacter diazotrophicus</name>
    <dbReference type="NCBI Taxonomy" id="2590199"/>
    <lineage>
        <taxon>Bacteria</taxon>
        <taxon>Pseudomonadati</taxon>
        <taxon>Myxococcota</taxon>
        <taxon>Myxococcia</taxon>
        <taxon>Myxococcales</taxon>
        <taxon>Cystobacterineae</taxon>
        <taxon>Anaeromyxobacteraceae</taxon>
        <taxon>Anaeromyxobacter</taxon>
    </lineage>
</organism>
<dbReference type="PANTHER" id="PTHR47515">
    <property type="entry name" value="LOW CALCIUM RESPONSE LOCUS PROTEIN T"/>
    <property type="match status" value="1"/>
</dbReference>
<proteinExistence type="predicted"/>
<dbReference type="Proteomes" id="UP000503640">
    <property type="component" value="Unassembled WGS sequence"/>
</dbReference>
<dbReference type="EMBL" id="BJTG01000003">
    <property type="protein sequence ID" value="GEJ56677.1"/>
    <property type="molecule type" value="Genomic_DNA"/>
</dbReference>
<protein>
    <recommendedName>
        <fullName evidence="1">HTH-like domain-containing protein</fullName>
    </recommendedName>
</protein>
<feature type="domain" description="HTH-like" evidence="1">
    <location>
        <begin position="6"/>
        <end position="48"/>
    </location>
</feature>
<sequence>MREKLKALAGQRPRWRGYRRVHVLLQREGHYMNHKLVFRVYRAEGLAVR</sequence>
<accession>A0A7I9VL08</accession>
<evidence type="ECO:0000259" key="1">
    <source>
        <dbReference type="Pfam" id="PF13276"/>
    </source>
</evidence>
<evidence type="ECO:0000313" key="2">
    <source>
        <dbReference type="EMBL" id="GEJ56677.1"/>
    </source>
</evidence>
<dbReference type="InterPro" id="IPR025948">
    <property type="entry name" value="HTH-like_dom"/>
</dbReference>
<gene>
    <name evidence="2" type="ORF">AMYX_14180</name>
</gene>